<keyword evidence="2 4" id="KW-0378">Hydrolase</keyword>
<dbReference type="PANTHER" id="PTHR10029">
    <property type="entry name" value="ACYLPHOSPHATASE"/>
    <property type="match status" value="1"/>
</dbReference>
<evidence type="ECO:0000259" key="6">
    <source>
        <dbReference type="PROSITE" id="PS51160"/>
    </source>
</evidence>
<dbReference type="Pfam" id="PF00708">
    <property type="entry name" value="Acylphosphatase"/>
    <property type="match status" value="1"/>
</dbReference>
<dbReference type="PROSITE" id="PS51160">
    <property type="entry name" value="ACYLPHOSPHATASE_3"/>
    <property type="match status" value="1"/>
</dbReference>
<evidence type="ECO:0000256" key="3">
    <source>
        <dbReference type="ARBA" id="ARBA00047645"/>
    </source>
</evidence>
<feature type="active site" evidence="4">
    <location>
        <position position="24"/>
    </location>
</feature>
<sequence length="80" mass="9059">MAAAGRLTSVDFEIFGLVQGVFFRKHTQIQAKALGLVGWCLNTRHNTVQGQVQGPNAKIIEMYERLVEIKRQSTIKHYES</sequence>
<dbReference type="PANTHER" id="PTHR10029:SF21">
    <property type="entry name" value="ACYLPHOSPHATASE-1"/>
    <property type="match status" value="1"/>
</dbReference>
<dbReference type="PRINTS" id="PR00112">
    <property type="entry name" value="ACYLPHPHTASE"/>
</dbReference>
<gene>
    <name evidence="7" type="ORF">MAR_001085</name>
</gene>
<evidence type="ECO:0000256" key="5">
    <source>
        <dbReference type="RuleBase" id="RU004168"/>
    </source>
</evidence>
<dbReference type="PROSITE" id="PS00150">
    <property type="entry name" value="ACYLPHOSPHATASE_1"/>
    <property type="match status" value="1"/>
</dbReference>
<evidence type="ECO:0000256" key="2">
    <source>
        <dbReference type="ARBA" id="ARBA00022801"/>
    </source>
</evidence>
<dbReference type="EC" id="3.6.1.7" evidence="4"/>
<dbReference type="InterPro" id="IPR017968">
    <property type="entry name" value="Acylphosphatase_CS"/>
</dbReference>
<keyword evidence="8" id="KW-1185">Reference proteome</keyword>
<dbReference type="EMBL" id="CP111022">
    <property type="protein sequence ID" value="WAR19247.1"/>
    <property type="molecule type" value="Genomic_DNA"/>
</dbReference>
<comment type="similarity">
    <text evidence="1 5">Belongs to the acylphosphatase family.</text>
</comment>
<organism evidence="7 8">
    <name type="scientific">Mya arenaria</name>
    <name type="common">Soft-shell clam</name>
    <dbReference type="NCBI Taxonomy" id="6604"/>
    <lineage>
        <taxon>Eukaryota</taxon>
        <taxon>Metazoa</taxon>
        <taxon>Spiralia</taxon>
        <taxon>Lophotrochozoa</taxon>
        <taxon>Mollusca</taxon>
        <taxon>Bivalvia</taxon>
        <taxon>Autobranchia</taxon>
        <taxon>Heteroconchia</taxon>
        <taxon>Euheterodonta</taxon>
        <taxon>Imparidentia</taxon>
        <taxon>Neoheterodontei</taxon>
        <taxon>Myida</taxon>
        <taxon>Myoidea</taxon>
        <taxon>Myidae</taxon>
        <taxon>Mya</taxon>
    </lineage>
</organism>
<protein>
    <recommendedName>
        <fullName evidence="4">acylphosphatase</fullName>
        <ecNumber evidence="4">3.6.1.7</ecNumber>
    </recommendedName>
</protein>
<dbReference type="SUPFAM" id="SSF54975">
    <property type="entry name" value="Acylphosphatase/BLUF domain-like"/>
    <property type="match status" value="1"/>
</dbReference>
<dbReference type="InterPro" id="IPR036046">
    <property type="entry name" value="Acylphosphatase-like_dom_sf"/>
</dbReference>
<name>A0ABY7FCB1_MYAAR</name>
<evidence type="ECO:0000256" key="1">
    <source>
        <dbReference type="ARBA" id="ARBA00005614"/>
    </source>
</evidence>
<evidence type="ECO:0000313" key="8">
    <source>
        <dbReference type="Proteomes" id="UP001164746"/>
    </source>
</evidence>
<comment type="catalytic activity">
    <reaction evidence="3 4">
        <text>an acyl phosphate + H2O = a carboxylate + phosphate + H(+)</text>
        <dbReference type="Rhea" id="RHEA:14965"/>
        <dbReference type="ChEBI" id="CHEBI:15377"/>
        <dbReference type="ChEBI" id="CHEBI:15378"/>
        <dbReference type="ChEBI" id="CHEBI:29067"/>
        <dbReference type="ChEBI" id="CHEBI:43474"/>
        <dbReference type="ChEBI" id="CHEBI:59918"/>
        <dbReference type="EC" id="3.6.1.7"/>
    </reaction>
</comment>
<dbReference type="InterPro" id="IPR001792">
    <property type="entry name" value="Acylphosphatase-like_dom"/>
</dbReference>
<feature type="active site" evidence="4">
    <location>
        <position position="42"/>
    </location>
</feature>
<evidence type="ECO:0000256" key="4">
    <source>
        <dbReference type="PROSITE-ProRule" id="PRU00520"/>
    </source>
</evidence>
<evidence type="ECO:0000313" key="7">
    <source>
        <dbReference type="EMBL" id="WAR19247.1"/>
    </source>
</evidence>
<reference evidence="7" key="1">
    <citation type="submission" date="2022-11" db="EMBL/GenBank/DDBJ databases">
        <title>Centuries of genome instability and evolution in soft-shell clam transmissible cancer (bioRxiv).</title>
        <authorList>
            <person name="Hart S.F.M."/>
            <person name="Yonemitsu M.A."/>
            <person name="Giersch R.M."/>
            <person name="Beal B.F."/>
            <person name="Arriagada G."/>
            <person name="Davis B.W."/>
            <person name="Ostrander E.A."/>
            <person name="Goff S.P."/>
            <person name="Metzger M.J."/>
        </authorList>
    </citation>
    <scope>NUCLEOTIDE SEQUENCE</scope>
    <source>
        <strain evidence="7">MELC-2E11</strain>
        <tissue evidence="7">Siphon/mantle</tissue>
    </source>
</reference>
<dbReference type="Gene3D" id="3.30.70.100">
    <property type="match status" value="1"/>
</dbReference>
<proteinExistence type="inferred from homology"/>
<accession>A0ABY7FCB1</accession>
<dbReference type="Proteomes" id="UP001164746">
    <property type="component" value="Chromosome 11"/>
</dbReference>
<feature type="domain" description="Acylphosphatase-like" evidence="6">
    <location>
        <begin position="9"/>
        <end position="80"/>
    </location>
</feature>
<dbReference type="InterPro" id="IPR020456">
    <property type="entry name" value="Acylphosphatase"/>
</dbReference>